<keyword evidence="2" id="KW-1185">Reference proteome</keyword>
<dbReference type="EMBL" id="MNAD01000421">
    <property type="protein sequence ID" value="OJT13227.1"/>
    <property type="molecule type" value="Genomic_DNA"/>
</dbReference>
<dbReference type="AlphaFoldDB" id="A0A1M2W034"/>
<dbReference type="Proteomes" id="UP000184267">
    <property type="component" value="Unassembled WGS sequence"/>
</dbReference>
<proteinExistence type="predicted"/>
<name>A0A1M2W034_TRAPU</name>
<reference evidence="1 2" key="1">
    <citation type="submission" date="2016-10" db="EMBL/GenBank/DDBJ databases">
        <title>Genome sequence of the basidiomycete white-rot fungus Trametes pubescens.</title>
        <authorList>
            <person name="Makela M.R."/>
            <person name="Granchi Z."/>
            <person name="Peng M."/>
            <person name="De Vries R.P."/>
            <person name="Grigoriev I."/>
            <person name="Riley R."/>
            <person name="Hilden K."/>
        </authorList>
    </citation>
    <scope>NUCLEOTIDE SEQUENCE [LARGE SCALE GENOMIC DNA]</scope>
    <source>
        <strain evidence="1 2">FBCC735</strain>
    </source>
</reference>
<comment type="caution">
    <text evidence="1">The sequence shown here is derived from an EMBL/GenBank/DDBJ whole genome shotgun (WGS) entry which is preliminary data.</text>
</comment>
<sequence>MPGAFPATPAVGKEPVRETRVALEISDDDGDSDIEILAHTLKGVQITSTT</sequence>
<evidence type="ECO:0000313" key="1">
    <source>
        <dbReference type="EMBL" id="OJT13227.1"/>
    </source>
</evidence>
<accession>A0A1M2W034</accession>
<gene>
    <name evidence="1" type="ORF">TRAPUB_10246</name>
</gene>
<evidence type="ECO:0000313" key="2">
    <source>
        <dbReference type="Proteomes" id="UP000184267"/>
    </source>
</evidence>
<organism evidence="1 2">
    <name type="scientific">Trametes pubescens</name>
    <name type="common">White-rot fungus</name>
    <dbReference type="NCBI Taxonomy" id="154538"/>
    <lineage>
        <taxon>Eukaryota</taxon>
        <taxon>Fungi</taxon>
        <taxon>Dikarya</taxon>
        <taxon>Basidiomycota</taxon>
        <taxon>Agaricomycotina</taxon>
        <taxon>Agaricomycetes</taxon>
        <taxon>Polyporales</taxon>
        <taxon>Polyporaceae</taxon>
        <taxon>Trametes</taxon>
    </lineage>
</organism>
<protein>
    <submittedName>
        <fullName evidence="1">Uncharacterized protein</fullName>
    </submittedName>
</protein>